<organism evidence="1 2">
    <name type="scientific">Streblomastix strix</name>
    <dbReference type="NCBI Taxonomy" id="222440"/>
    <lineage>
        <taxon>Eukaryota</taxon>
        <taxon>Metamonada</taxon>
        <taxon>Preaxostyla</taxon>
        <taxon>Oxymonadida</taxon>
        <taxon>Streblomastigidae</taxon>
        <taxon>Streblomastix</taxon>
    </lineage>
</organism>
<dbReference type="Gene3D" id="1.25.10.10">
    <property type="entry name" value="Leucine-rich Repeat Variant"/>
    <property type="match status" value="2"/>
</dbReference>
<dbReference type="EMBL" id="SNRW01004324">
    <property type="protein sequence ID" value="KAA6387564.1"/>
    <property type="molecule type" value="Genomic_DNA"/>
</dbReference>
<dbReference type="InterPro" id="IPR016024">
    <property type="entry name" value="ARM-type_fold"/>
</dbReference>
<gene>
    <name evidence="1" type="ORF">EZS28_016909</name>
</gene>
<name>A0A5J4VY31_9EUKA</name>
<sequence>MSKDLQNFGAVLYVLAELCDFPNVEEEQTHHPEFYRLPDGYIKQLIITLLNLQTAQQLLDKSEIKERIKIWQEIQTNQSSSINSQQEQYSKFRSFLAQLLVEIAGASIEQKVIIAQRGVFIELSNILKWARQQNRNIALHLQEWVCEVVESLICEYTYNVDLGIESGIVSDLQQLLSKDLDLEDVKFVHANALKQFTFYSSIKHRELLFEMGVSQSVLRNIKSQIVGVEEKSVVTITNLFIYRMNMYNSIEPHPYYSVCQRDGIIDALFYDGLLNGKGDKTKAIGTYGIVWLYNGKQLPEEMRPVIIRLLKTGMLSQDDIISINSSNTLNNLAQNISNHTEIMKDDYLGLVNQIISNNESHCLSSLLKQIRIIFTIGTQQTREVLRQQLVISKIKEMTHHSNSNVIKNAFLLLSWLFNRDEMTKFDQYKKQVKEKKSGQQININHIEIIKQCRIIIREGISNIDKKGGLIYFAFRVAQSLLSDHKEIVEQEFGEDGLIYLLFQFYQTIPPEQLIKGFTFILVYLLDSVTEEQLLRMKHEKYIAPLIRILGCKDENSLLYITLLIGNIVTKMKDNGHIQQQNDIYNFFEQSGGLVKIEEIFKNQSFKRKDINQLAAIIIGSLHKSVKIPDEFRASVIDSLKQMAQDEDEKIVNLSALALAWLAECPDNHYDILSGNFSSTLKKFISGTYQQQVENGMILALNLLKFGLVESKEKVKEGVQWDIVREYAYQDDENESYILAAKLLNEWLVFIS</sequence>
<reference evidence="1 2" key="1">
    <citation type="submission" date="2019-03" db="EMBL/GenBank/DDBJ databases">
        <title>Single cell metagenomics reveals metabolic interactions within the superorganism composed of flagellate Streblomastix strix and complex community of Bacteroidetes bacteria on its surface.</title>
        <authorList>
            <person name="Treitli S.C."/>
            <person name="Kolisko M."/>
            <person name="Husnik F."/>
            <person name="Keeling P."/>
            <person name="Hampl V."/>
        </authorList>
    </citation>
    <scope>NUCLEOTIDE SEQUENCE [LARGE SCALE GENOMIC DNA]</scope>
    <source>
        <strain evidence="1">ST1C</strain>
    </source>
</reference>
<dbReference type="Proteomes" id="UP000324800">
    <property type="component" value="Unassembled WGS sequence"/>
</dbReference>
<protein>
    <submittedName>
        <fullName evidence="1">Uncharacterized protein</fullName>
    </submittedName>
</protein>
<dbReference type="AlphaFoldDB" id="A0A5J4VY31"/>
<accession>A0A5J4VY31</accession>
<dbReference type="SUPFAM" id="SSF48371">
    <property type="entry name" value="ARM repeat"/>
    <property type="match status" value="1"/>
</dbReference>
<comment type="caution">
    <text evidence="1">The sequence shown here is derived from an EMBL/GenBank/DDBJ whole genome shotgun (WGS) entry which is preliminary data.</text>
</comment>
<dbReference type="InterPro" id="IPR011989">
    <property type="entry name" value="ARM-like"/>
</dbReference>
<evidence type="ECO:0000313" key="1">
    <source>
        <dbReference type="EMBL" id="KAA6387564.1"/>
    </source>
</evidence>
<evidence type="ECO:0000313" key="2">
    <source>
        <dbReference type="Proteomes" id="UP000324800"/>
    </source>
</evidence>
<proteinExistence type="predicted"/>